<dbReference type="EMBL" id="JAHOPB010000002">
    <property type="protein sequence ID" value="MBU8876251.1"/>
    <property type="molecule type" value="Genomic_DNA"/>
</dbReference>
<sequence>MLIVQISDTHLKREGELLFGRLDTQGYLERAVAHVNALDPRPDIALVTGDLVDSGKPEEYANLRRVLSPLAMPFYLIPGNHDARDALRQAFPDHVYLPDDGFLHYVVEDLPLRLIALDTLVEGKGHGALSDGQLDWLDARLAESDRPTLLFMHHPPFDVGIAPLDAARLHEGSERLAEIVRRRGNVERVLCGHVHRPIQVRWAGTLASIAPSTAHQASLDLREGAKLSMTMDPPGVALHLWRPPTGLISHVSYVGDYEGPRPFR</sequence>
<keyword evidence="2" id="KW-0378">Hydrolase</keyword>
<keyword evidence="1" id="KW-0479">Metal-binding</keyword>
<evidence type="ECO:0000256" key="2">
    <source>
        <dbReference type="ARBA" id="ARBA00022801"/>
    </source>
</evidence>
<dbReference type="Proteomes" id="UP000727907">
    <property type="component" value="Unassembled WGS sequence"/>
</dbReference>
<evidence type="ECO:0000259" key="3">
    <source>
        <dbReference type="Pfam" id="PF00149"/>
    </source>
</evidence>
<dbReference type="CDD" id="cd07402">
    <property type="entry name" value="MPP_GpdQ"/>
    <property type="match status" value="1"/>
</dbReference>
<evidence type="ECO:0000313" key="5">
    <source>
        <dbReference type="Proteomes" id="UP000727907"/>
    </source>
</evidence>
<keyword evidence="5" id="KW-1185">Reference proteome</keyword>
<reference evidence="4 5" key="1">
    <citation type="submission" date="2021-06" db="EMBL/GenBank/DDBJ databases">
        <authorList>
            <person name="Lee D.H."/>
        </authorList>
    </citation>
    <scope>NUCLEOTIDE SEQUENCE [LARGE SCALE GENOMIC DNA]</scope>
    <source>
        <strain evidence="4 5">MMS21-HV4-11</strain>
    </source>
</reference>
<evidence type="ECO:0000313" key="4">
    <source>
        <dbReference type="EMBL" id="MBU8876251.1"/>
    </source>
</evidence>
<accession>A0ABS6INR7</accession>
<dbReference type="Pfam" id="PF00149">
    <property type="entry name" value="Metallophos"/>
    <property type="match status" value="1"/>
</dbReference>
<name>A0ABS6INR7_9HYPH</name>
<organism evidence="4 5">
    <name type="scientific">Reyranella humidisoli</name>
    <dbReference type="NCBI Taxonomy" id="2849149"/>
    <lineage>
        <taxon>Bacteria</taxon>
        <taxon>Pseudomonadati</taxon>
        <taxon>Pseudomonadota</taxon>
        <taxon>Alphaproteobacteria</taxon>
        <taxon>Hyphomicrobiales</taxon>
        <taxon>Reyranellaceae</taxon>
        <taxon>Reyranella</taxon>
    </lineage>
</organism>
<proteinExistence type="predicted"/>
<gene>
    <name evidence="4" type="ORF">KQ910_20930</name>
</gene>
<dbReference type="InterPro" id="IPR026575">
    <property type="entry name" value="GpdQ/CpdA-like"/>
</dbReference>
<comment type="caution">
    <text evidence="4">The sequence shown here is derived from an EMBL/GenBank/DDBJ whole genome shotgun (WGS) entry which is preliminary data.</text>
</comment>
<dbReference type="PANTHER" id="PTHR42988:SF2">
    <property type="entry name" value="CYCLIC NUCLEOTIDE PHOSPHODIESTERASE CBUA0032-RELATED"/>
    <property type="match status" value="1"/>
</dbReference>
<dbReference type="InterPro" id="IPR004843">
    <property type="entry name" value="Calcineurin-like_PHP"/>
</dbReference>
<dbReference type="PANTHER" id="PTHR42988">
    <property type="entry name" value="PHOSPHOHYDROLASE"/>
    <property type="match status" value="1"/>
</dbReference>
<protein>
    <submittedName>
        <fullName evidence="4">Phosphodiesterase</fullName>
    </submittedName>
</protein>
<dbReference type="RefSeq" id="WP_216964893.1">
    <property type="nucleotide sequence ID" value="NZ_JAHOPB010000002.1"/>
</dbReference>
<feature type="domain" description="Calcineurin-like phosphoesterase" evidence="3">
    <location>
        <begin position="1"/>
        <end position="197"/>
    </location>
</feature>
<dbReference type="InterPro" id="IPR050884">
    <property type="entry name" value="CNP_phosphodiesterase-III"/>
</dbReference>
<evidence type="ECO:0000256" key="1">
    <source>
        <dbReference type="ARBA" id="ARBA00022723"/>
    </source>
</evidence>